<proteinExistence type="predicted"/>
<dbReference type="GeneID" id="65097682"/>
<evidence type="ECO:0000259" key="1">
    <source>
        <dbReference type="PROSITE" id="PS51740"/>
    </source>
</evidence>
<gene>
    <name evidence="2" type="ORF">KHC33_10820</name>
</gene>
<dbReference type="EMBL" id="CP075546">
    <property type="protein sequence ID" value="QVV87833.1"/>
    <property type="molecule type" value="Genomic_DNA"/>
</dbReference>
<keyword evidence="3" id="KW-1185">Reference proteome</keyword>
<name>A0A8E7AYN4_9EURY</name>
<feature type="domain" description="SpoVT-AbrB" evidence="1">
    <location>
        <begin position="28"/>
        <end position="73"/>
    </location>
</feature>
<dbReference type="RefSeq" id="WP_214418652.1">
    <property type="nucleotide sequence ID" value="NZ_CP075546.1"/>
</dbReference>
<dbReference type="Gene3D" id="2.10.260.10">
    <property type="match status" value="1"/>
</dbReference>
<evidence type="ECO:0000313" key="2">
    <source>
        <dbReference type="EMBL" id="QVV87833.1"/>
    </source>
</evidence>
<dbReference type="PROSITE" id="PS51740">
    <property type="entry name" value="SPOVT_ABRB"/>
    <property type="match status" value="1"/>
</dbReference>
<sequence>MGKLKKSEIITANEMRCSCGQKSSCTVESILTIDDRGQMVLPKDVRERAGIKPGDKLALISWEKEGSICCLALMKTENLSGMVKEVLSPILNDTGAE</sequence>
<dbReference type="NCBIfam" id="NF040962">
    <property type="entry name" value="near_HgcAB"/>
    <property type="match status" value="1"/>
</dbReference>
<dbReference type="AlphaFoldDB" id="A0A8E7AYN4"/>
<dbReference type="SUPFAM" id="SSF89447">
    <property type="entry name" value="AbrB/MazE/MraZ-like"/>
    <property type="match status" value="1"/>
</dbReference>
<organism evidence="2 3">
    <name type="scientific">Methanospirillum purgamenti</name>
    <dbReference type="NCBI Taxonomy" id="2834276"/>
    <lineage>
        <taxon>Archaea</taxon>
        <taxon>Methanobacteriati</taxon>
        <taxon>Methanobacteriota</taxon>
        <taxon>Stenosarchaea group</taxon>
        <taxon>Methanomicrobia</taxon>
        <taxon>Methanomicrobiales</taxon>
        <taxon>Methanospirillaceae</taxon>
        <taxon>Methanospirillum</taxon>
    </lineage>
</organism>
<dbReference type="Proteomes" id="UP000680656">
    <property type="component" value="Chromosome"/>
</dbReference>
<protein>
    <submittedName>
        <fullName evidence="2">AbrB/MazE/SpoVT family DNA-binding domain-containing protein</fullName>
    </submittedName>
</protein>
<dbReference type="InterPro" id="IPR007159">
    <property type="entry name" value="SpoVT-AbrB_dom"/>
</dbReference>
<keyword evidence="2" id="KW-0238">DNA-binding</keyword>
<reference evidence="2 3" key="1">
    <citation type="submission" date="2021-05" db="EMBL/GenBank/DDBJ databases">
        <title>A novel Methanospirillum isolate from a pyrite-forming mixed culture.</title>
        <authorList>
            <person name="Bunk B."/>
            <person name="Sproer C."/>
            <person name="Spring S."/>
            <person name="Pester M."/>
        </authorList>
    </citation>
    <scope>NUCLEOTIDE SEQUENCE [LARGE SCALE GENOMIC DNA]</scope>
    <source>
        <strain evidence="2 3">J.3.6.1-F.2.7.3</strain>
    </source>
</reference>
<accession>A0A8E7AYN4</accession>
<dbReference type="InterPro" id="IPR037914">
    <property type="entry name" value="SpoVT-AbrB_sf"/>
</dbReference>
<dbReference type="SMART" id="SM00966">
    <property type="entry name" value="SpoVT_AbrB"/>
    <property type="match status" value="1"/>
</dbReference>
<dbReference type="NCBIfam" id="TIGR01439">
    <property type="entry name" value="lp_hng_hel_AbrB"/>
    <property type="match status" value="1"/>
</dbReference>
<evidence type="ECO:0000313" key="3">
    <source>
        <dbReference type="Proteomes" id="UP000680656"/>
    </source>
</evidence>
<dbReference type="GO" id="GO:0003677">
    <property type="term" value="F:DNA binding"/>
    <property type="evidence" value="ECO:0007669"/>
    <property type="project" value="UniProtKB-KW"/>
</dbReference>
<dbReference type="KEGG" id="mrtj:KHC33_10820"/>
<dbReference type="Pfam" id="PF04014">
    <property type="entry name" value="MazE_antitoxin"/>
    <property type="match status" value="1"/>
</dbReference>